<protein>
    <submittedName>
        <fullName evidence="2">Uncharacterized protein</fullName>
    </submittedName>
</protein>
<feature type="chain" id="PRO_5044379291" evidence="1">
    <location>
        <begin position="19"/>
        <end position="94"/>
    </location>
</feature>
<sequence length="94" mass="9975">MKTILAVIMMATTTIAIAGPEPTVLMSEVKTVGYLASASPNALVPGEAWEGVKLVRLEPGKCEKIVHSNLHFVPAGDAEKPLFDEARTIVTCPT</sequence>
<name>A0A250LL99_9BURK</name>
<proteinExistence type="predicted"/>
<evidence type="ECO:0000313" key="2">
    <source>
        <dbReference type="EMBL" id="BBA45345.1"/>
    </source>
</evidence>
<dbReference type="EMBL" id="AP018360">
    <property type="protein sequence ID" value="BBA45345.1"/>
    <property type="molecule type" value="Genomic_DNA"/>
</dbReference>
<geneLocation type="plasmid" evidence="3 4">
    <name>unnamed1</name>
</geneLocation>
<dbReference type="RefSeq" id="WP_046543700.1">
    <property type="nucleotide sequence ID" value="NZ_AP018360.1"/>
</dbReference>
<reference evidence="2" key="1">
    <citation type="journal article" date="2016" name="Biosci. Biotechnol. Biochem.">
        <title>Bioconversion of AHX to AOH by resting cells of Burkholderia contaminans CH-1.</title>
        <authorList>
            <person name="Choi J.H."/>
            <person name="Kikuchi A."/>
            <person name="Pumkaeo P."/>
            <person name="Hirai H."/>
            <person name="Tokuyama S."/>
            <person name="Kawagishi H."/>
        </authorList>
    </citation>
    <scope>NUCLEOTIDE SEQUENCE</scope>
    <source>
        <strain evidence="2">CH-1</strain>
        <plasmid evidence="2">pBC453</plasmid>
    </source>
</reference>
<organism evidence="2">
    <name type="scientific">Burkholderia contaminans</name>
    <dbReference type="NCBI Taxonomy" id="488447"/>
    <lineage>
        <taxon>Bacteria</taxon>
        <taxon>Pseudomonadati</taxon>
        <taxon>Pseudomonadota</taxon>
        <taxon>Betaproteobacteria</taxon>
        <taxon>Burkholderiales</taxon>
        <taxon>Burkholderiaceae</taxon>
        <taxon>Burkholderia</taxon>
        <taxon>Burkholderia cepacia complex</taxon>
    </lineage>
</organism>
<dbReference type="AlphaFoldDB" id="A0A250LL99"/>
<accession>A0A250LL99</accession>
<evidence type="ECO:0000313" key="3">
    <source>
        <dbReference type="EMBL" id="WFN23613.1"/>
    </source>
</evidence>
<keyword evidence="2" id="KW-0614">Plasmid</keyword>
<keyword evidence="1" id="KW-0732">Signal</keyword>
<feature type="signal peptide" evidence="1">
    <location>
        <begin position="1"/>
        <end position="18"/>
    </location>
</feature>
<evidence type="ECO:0000313" key="4">
    <source>
        <dbReference type="Proteomes" id="UP001220209"/>
    </source>
</evidence>
<geneLocation type="plasmid" evidence="2">
    <name>pBC453</name>
</geneLocation>
<dbReference type="Proteomes" id="UP001220209">
    <property type="component" value="Plasmid unnamed1"/>
</dbReference>
<reference evidence="2" key="2">
    <citation type="journal article" date="2017" name="Genome Announc.">
        <title>High-Quality Draft Genome Sequence of Burkholderia contaminans CH-1, a Gram-Negative Bacterium That Metabolizes 2-Azahypoxanthine, a Plant Growth-Regulating Compound.</title>
        <authorList>
            <person name="Choi J.-H."/>
            <person name="Sugiura H."/>
            <person name="Moriuchi R."/>
            <person name="Kawagishi H."/>
            <person name="Dohra H."/>
        </authorList>
    </citation>
    <scope>NUCLEOTIDE SEQUENCE</scope>
    <source>
        <strain evidence="2">CH-1</strain>
        <plasmid evidence="2">pBC453</plasmid>
    </source>
</reference>
<gene>
    <name evidence="2" type="ORF">BCCH1_78560</name>
    <name evidence="3" type="ORF">LXE91_39445</name>
</gene>
<dbReference type="EMBL" id="CP090643">
    <property type="protein sequence ID" value="WFN23613.1"/>
    <property type="molecule type" value="Genomic_DNA"/>
</dbReference>
<evidence type="ECO:0000256" key="1">
    <source>
        <dbReference type="SAM" id="SignalP"/>
    </source>
</evidence>
<reference evidence="3 4" key="3">
    <citation type="submission" date="2021-12" db="EMBL/GenBank/DDBJ databases">
        <title>Genomic and phenotypic characterization of three Burkholderia contaminans isolates recovered from different sources.</title>
        <authorList>
            <person name="Lopez De Volder A."/>
            <person name="Fan Y."/>
            <person name="Nunvar J."/>
            <person name="Herrera T."/>
            <person name="Timp W."/>
            <person name="Degrossi J."/>
        </authorList>
    </citation>
    <scope>NUCLEOTIDE SEQUENCE [LARGE SCALE GENOMIC DNA]</scope>
    <source>
        <strain evidence="3 4">LMG 23361</strain>
        <plasmid evidence="3 4">unnamed1</plasmid>
    </source>
</reference>